<protein>
    <submittedName>
        <fullName evidence="1">Uncharacterized protein</fullName>
    </submittedName>
</protein>
<keyword evidence="2" id="KW-1185">Reference proteome</keyword>
<dbReference type="AlphaFoldDB" id="A0A8X6SS60"/>
<evidence type="ECO:0000313" key="1">
    <source>
        <dbReference type="EMBL" id="GFY19019.1"/>
    </source>
</evidence>
<accession>A0A8X6SS60</accession>
<proteinExistence type="predicted"/>
<evidence type="ECO:0000313" key="2">
    <source>
        <dbReference type="Proteomes" id="UP000887159"/>
    </source>
</evidence>
<gene>
    <name evidence="1" type="ORF">TNCV_3877071</name>
</gene>
<dbReference type="Proteomes" id="UP000887159">
    <property type="component" value="Unassembled WGS sequence"/>
</dbReference>
<sequence>MLVVRRRLENHGSDNMIRLSSDSILKENTLAVGKNFPYIFPFYLPHERNCDSMVIWRTPMSQRCPLADLEVSLHGIPYVLEVSKPGCKLIRDALRSKMAEEQIHLIATKLARTSCLSRSAVPFGNSMAKLFHITEFTSADKSI</sequence>
<organism evidence="1 2">
    <name type="scientific">Trichonephila clavipes</name>
    <name type="common">Golden silk orbweaver</name>
    <name type="synonym">Nephila clavipes</name>
    <dbReference type="NCBI Taxonomy" id="2585209"/>
    <lineage>
        <taxon>Eukaryota</taxon>
        <taxon>Metazoa</taxon>
        <taxon>Ecdysozoa</taxon>
        <taxon>Arthropoda</taxon>
        <taxon>Chelicerata</taxon>
        <taxon>Arachnida</taxon>
        <taxon>Araneae</taxon>
        <taxon>Araneomorphae</taxon>
        <taxon>Entelegynae</taxon>
        <taxon>Araneoidea</taxon>
        <taxon>Nephilidae</taxon>
        <taxon>Trichonephila</taxon>
    </lineage>
</organism>
<reference evidence="1" key="1">
    <citation type="submission" date="2020-08" db="EMBL/GenBank/DDBJ databases">
        <title>Multicomponent nature underlies the extraordinary mechanical properties of spider dragline silk.</title>
        <authorList>
            <person name="Kono N."/>
            <person name="Nakamura H."/>
            <person name="Mori M."/>
            <person name="Yoshida Y."/>
            <person name="Ohtoshi R."/>
            <person name="Malay A.D."/>
            <person name="Moran D.A.P."/>
            <person name="Tomita M."/>
            <person name="Numata K."/>
            <person name="Arakawa K."/>
        </authorList>
    </citation>
    <scope>NUCLEOTIDE SEQUENCE</scope>
</reference>
<dbReference type="EMBL" id="BMAU01021350">
    <property type="protein sequence ID" value="GFY19019.1"/>
    <property type="molecule type" value="Genomic_DNA"/>
</dbReference>
<name>A0A8X6SS60_TRICX</name>
<comment type="caution">
    <text evidence="1">The sequence shown here is derived from an EMBL/GenBank/DDBJ whole genome shotgun (WGS) entry which is preliminary data.</text>
</comment>